<dbReference type="PROSITE" id="PS50977">
    <property type="entry name" value="HTH_TETR_2"/>
    <property type="match status" value="1"/>
</dbReference>
<keyword evidence="2 4" id="KW-0238">DNA-binding</keyword>
<dbReference type="InterPro" id="IPR011075">
    <property type="entry name" value="TetR_C"/>
</dbReference>
<dbReference type="InterPro" id="IPR036271">
    <property type="entry name" value="Tet_transcr_reg_TetR-rel_C_sf"/>
</dbReference>
<dbReference type="SUPFAM" id="SSF48498">
    <property type="entry name" value="Tetracyclin repressor-like, C-terminal domain"/>
    <property type="match status" value="1"/>
</dbReference>
<dbReference type="InterPro" id="IPR001647">
    <property type="entry name" value="HTH_TetR"/>
</dbReference>
<reference evidence="6" key="1">
    <citation type="submission" date="2022-08" db="EMBL/GenBank/DDBJ databases">
        <authorList>
            <person name="Tistechok S."/>
            <person name="Samborskyy M."/>
            <person name="Roman I."/>
        </authorList>
    </citation>
    <scope>NUCLEOTIDE SEQUENCE</scope>
    <source>
        <strain evidence="6">DSM 103496</strain>
    </source>
</reference>
<evidence type="ECO:0000256" key="1">
    <source>
        <dbReference type="ARBA" id="ARBA00023015"/>
    </source>
</evidence>
<evidence type="ECO:0000256" key="4">
    <source>
        <dbReference type="PROSITE-ProRule" id="PRU00335"/>
    </source>
</evidence>
<proteinExistence type="predicted"/>
<dbReference type="GO" id="GO:0000976">
    <property type="term" value="F:transcription cis-regulatory region binding"/>
    <property type="evidence" value="ECO:0007669"/>
    <property type="project" value="TreeGrafter"/>
</dbReference>
<dbReference type="GO" id="GO:0003700">
    <property type="term" value="F:DNA-binding transcription factor activity"/>
    <property type="evidence" value="ECO:0007669"/>
    <property type="project" value="TreeGrafter"/>
</dbReference>
<dbReference type="PANTHER" id="PTHR30055">
    <property type="entry name" value="HTH-TYPE TRANSCRIPTIONAL REGULATOR RUTR"/>
    <property type="match status" value="1"/>
</dbReference>
<dbReference type="Gene3D" id="1.10.10.60">
    <property type="entry name" value="Homeodomain-like"/>
    <property type="match status" value="1"/>
</dbReference>
<dbReference type="Proteomes" id="UP001141259">
    <property type="component" value="Unassembled WGS sequence"/>
</dbReference>
<comment type="caution">
    <text evidence="6">The sequence shown here is derived from an EMBL/GenBank/DDBJ whole genome shotgun (WGS) entry which is preliminary data.</text>
</comment>
<dbReference type="Gene3D" id="1.10.357.10">
    <property type="entry name" value="Tetracycline Repressor, domain 2"/>
    <property type="match status" value="1"/>
</dbReference>
<keyword evidence="3" id="KW-0804">Transcription</keyword>
<dbReference type="InterPro" id="IPR050109">
    <property type="entry name" value="HTH-type_TetR-like_transc_reg"/>
</dbReference>
<dbReference type="EMBL" id="JANYMP010000002">
    <property type="protein sequence ID" value="MCS7476359.1"/>
    <property type="molecule type" value="Genomic_DNA"/>
</dbReference>
<organism evidence="6 7">
    <name type="scientific">Umezawaea endophytica</name>
    <dbReference type="NCBI Taxonomy" id="1654476"/>
    <lineage>
        <taxon>Bacteria</taxon>
        <taxon>Bacillati</taxon>
        <taxon>Actinomycetota</taxon>
        <taxon>Actinomycetes</taxon>
        <taxon>Pseudonocardiales</taxon>
        <taxon>Pseudonocardiaceae</taxon>
        <taxon>Umezawaea</taxon>
    </lineage>
</organism>
<protein>
    <submittedName>
        <fullName evidence="6">TetR/AcrR family transcriptional regulator</fullName>
    </submittedName>
</protein>
<dbReference type="InterPro" id="IPR009057">
    <property type="entry name" value="Homeodomain-like_sf"/>
</dbReference>
<gene>
    <name evidence="6" type="ORF">NZH93_05795</name>
</gene>
<feature type="domain" description="HTH tetR-type" evidence="5">
    <location>
        <begin position="12"/>
        <end position="72"/>
    </location>
</feature>
<evidence type="ECO:0000313" key="6">
    <source>
        <dbReference type="EMBL" id="MCS7476359.1"/>
    </source>
</evidence>
<dbReference type="RefSeq" id="WP_259621859.1">
    <property type="nucleotide sequence ID" value="NZ_JANYMP010000002.1"/>
</dbReference>
<dbReference type="PANTHER" id="PTHR30055:SF148">
    <property type="entry name" value="TETR-FAMILY TRANSCRIPTIONAL REGULATOR"/>
    <property type="match status" value="1"/>
</dbReference>
<accession>A0A9X2VH79</accession>
<evidence type="ECO:0000256" key="2">
    <source>
        <dbReference type="ARBA" id="ARBA00023125"/>
    </source>
</evidence>
<dbReference type="Pfam" id="PF00440">
    <property type="entry name" value="TetR_N"/>
    <property type="match status" value="1"/>
</dbReference>
<dbReference type="SUPFAM" id="SSF46689">
    <property type="entry name" value="Homeodomain-like"/>
    <property type="match status" value="1"/>
</dbReference>
<keyword evidence="1" id="KW-0805">Transcription regulation</keyword>
<feature type="DNA-binding region" description="H-T-H motif" evidence="4">
    <location>
        <begin position="35"/>
        <end position="54"/>
    </location>
</feature>
<dbReference type="AlphaFoldDB" id="A0A9X2VH79"/>
<sequence length="195" mass="21354">MSLEPSKRRRGTELEHAILDAAWEVLVDGGYGAFTVEAVAERAQTSRHVLYRRWATRGDLVLAAIRRQSDRTAPALPDTGSLRGDLLALMTNSNGDRMRMAAVLSVHFGTYYRETGTTPADLRNSLVGDYEGYLDTIFGRAAERGEIPAGGVSARVMNLAGDLLRHEVLMTFAPVPDSTIVEIVDDVVLPLVRKT</sequence>
<evidence type="ECO:0000259" key="5">
    <source>
        <dbReference type="PROSITE" id="PS50977"/>
    </source>
</evidence>
<evidence type="ECO:0000313" key="7">
    <source>
        <dbReference type="Proteomes" id="UP001141259"/>
    </source>
</evidence>
<dbReference type="Pfam" id="PF16859">
    <property type="entry name" value="TetR_C_11"/>
    <property type="match status" value="1"/>
</dbReference>
<keyword evidence="7" id="KW-1185">Reference proteome</keyword>
<name>A0A9X2VH79_9PSEU</name>
<evidence type="ECO:0000256" key="3">
    <source>
        <dbReference type="ARBA" id="ARBA00023163"/>
    </source>
</evidence>